<evidence type="ECO:0000313" key="2">
    <source>
        <dbReference type="EMBL" id="MFC4290821.1"/>
    </source>
</evidence>
<evidence type="ECO:0000259" key="1">
    <source>
        <dbReference type="Pfam" id="PF09836"/>
    </source>
</evidence>
<evidence type="ECO:0000313" key="3">
    <source>
        <dbReference type="Proteomes" id="UP001595887"/>
    </source>
</evidence>
<dbReference type="GO" id="GO:0003677">
    <property type="term" value="F:DNA binding"/>
    <property type="evidence" value="ECO:0007669"/>
    <property type="project" value="UniProtKB-KW"/>
</dbReference>
<dbReference type="Pfam" id="PF09836">
    <property type="entry name" value="DUF2063"/>
    <property type="match status" value="1"/>
</dbReference>
<dbReference type="EMBL" id="JBHSDH010000005">
    <property type="protein sequence ID" value="MFC4290821.1"/>
    <property type="molecule type" value="Genomic_DNA"/>
</dbReference>
<dbReference type="RefSeq" id="WP_381420423.1">
    <property type="nucleotide sequence ID" value="NZ_JBHSDH010000005.1"/>
</dbReference>
<feature type="domain" description="Putative DNA-binding" evidence="1">
    <location>
        <begin position="28"/>
        <end position="100"/>
    </location>
</feature>
<reference evidence="3" key="1">
    <citation type="journal article" date="2019" name="Int. J. Syst. Evol. Microbiol.">
        <title>The Global Catalogue of Microorganisms (GCM) 10K type strain sequencing project: providing services to taxonomists for standard genome sequencing and annotation.</title>
        <authorList>
            <consortium name="The Broad Institute Genomics Platform"/>
            <consortium name="The Broad Institute Genome Sequencing Center for Infectious Disease"/>
            <person name="Wu L."/>
            <person name="Ma J."/>
        </authorList>
    </citation>
    <scope>NUCLEOTIDE SEQUENCE [LARGE SCALE GENOMIC DNA]</scope>
    <source>
        <strain evidence="3">CECT 8531</strain>
    </source>
</reference>
<dbReference type="InterPro" id="IPR018640">
    <property type="entry name" value="DUF2063"/>
</dbReference>
<sequence>MPDSHFARALNNFVDTINNGPDALDPALFDGPLDRVLLGLKAHANSISYARLTALEDSFPLTRAHMGDTDFNAIAREYVETPPARASDANRIGAAFPAYLETTSADHSTQILAQIEWAWLTSYNAADAQAMQLADLGGLDETAMLALTLIRHPAALTVPLYAPMPALLMEQLSSAPHCSDAAALLITRPDRQVLLEPLDELTGLIFALCNKMTSISNLLSAILEQGGEDAPLEPILTLIGAGALVIAPLD</sequence>
<dbReference type="InterPro" id="IPR044922">
    <property type="entry name" value="DUF2063_N_sf"/>
</dbReference>
<protein>
    <submittedName>
        <fullName evidence="2">DNA-binding domain-containing protein</fullName>
    </submittedName>
</protein>
<gene>
    <name evidence="2" type="ORF">ACFOWX_00125</name>
</gene>
<keyword evidence="2" id="KW-0238">DNA-binding</keyword>
<name>A0ABV8RF24_9SPHN</name>
<accession>A0ABV8RF24</accession>
<dbReference type="Proteomes" id="UP001595887">
    <property type="component" value="Unassembled WGS sequence"/>
</dbReference>
<dbReference type="Gene3D" id="1.10.150.690">
    <property type="entry name" value="DUF2063"/>
    <property type="match status" value="1"/>
</dbReference>
<organism evidence="2 3">
    <name type="scientific">Sphingorhabdus arenilitoris</name>
    <dbReference type="NCBI Taxonomy" id="1490041"/>
    <lineage>
        <taxon>Bacteria</taxon>
        <taxon>Pseudomonadati</taxon>
        <taxon>Pseudomonadota</taxon>
        <taxon>Alphaproteobacteria</taxon>
        <taxon>Sphingomonadales</taxon>
        <taxon>Sphingomonadaceae</taxon>
        <taxon>Sphingorhabdus</taxon>
    </lineage>
</organism>
<keyword evidence="3" id="KW-1185">Reference proteome</keyword>
<comment type="caution">
    <text evidence="2">The sequence shown here is derived from an EMBL/GenBank/DDBJ whole genome shotgun (WGS) entry which is preliminary data.</text>
</comment>
<proteinExistence type="predicted"/>